<dbReference type="EMBL" id="JH767165">
    <property type="protein sequence ID" value="EQC32038.1"/>
    <property type="molecule type" value="Genomic_DNA"/>
</dbReference>
<feature type="compositionally biased region" description="Polar residues" evidence="2">
    <location>
        <begin position="67"/>
        <end position="85"/>
    </location>
</feature>
<dbReference type="OrthoDB" id="87862at2759"/>
<dbReference type="VEuPathDB" id="FungiDB:SDRG_10237"/>
<keyword evidence="4" id="KW-1185">Reference proteome</keyword>
<name>T0RIA3_SAPDV</name>
<sequence length="488" mass="51850">MSLYDPLYHQKRAAKLAEAKLAAEDALMRKPSPTAATNLGSRATAFGRSKTPTVVRQRAAPTVPVTARSTIRSTQTPATTAVQPLTASSRTSTTAAQRRTPVTSVATAPSSTTTDATPASAASTTTTEAILGQLRSEVATLQAQVVTLQASLNASMDTAKTRTSELDLAHAQHDADLETLGTQLQATRDVVAHLEESLEVSEHATATGASDLALARSELAASRAQHDDDIKALKGNLEEARQAALAGASEHEAVVKALQADYEKALAAKGAEFRDKYEDAVRGRRVVCPACSDVDESSQWTVLNGPLLEDTDFDSDMEVVLGEPPAPPELVAAAELEAERKAYEALKAQADDAAARAASNELRLENKILKLMTTINDLSAGVNALSSDKSELAAAKAKLQEETTNLLARVAALETALQTQKTDAKTDMQALETRAVTAEAAQEANATTIRELQTTIEGLSTSALFKRTQELSKQIRDLETQLHRLGYD</sequence>
<feature type="coiled-coil region" evidence="1">
    <location>
        <begin position="382"/>
        <end position="416"/>
    </location>
</feature>
<accession>T0RIA3</accession>
<dbReference type="RefSeq" id="XP_008614440.1">
    <property type="nucleotide sequence ID" value="XM_008616218.1"/>
</dbReference>
<evidence type="ECO:0000313" key="3">
    <source>
        <dbReference type="EMBL" id="EQC32038.1"/>
    </source>
</evidence>
<organism evidence="3 4">
    <name type="scientific">Saprolegnia diclina (strain VS20)</name>
    <dbReference type="NCBI Taxonomy" id="1156394"/>
    <lineage>
        <taxon>Eukaryota</taxon>
        <taxon>Sar</taxon>
        <taxon>Stramenopiles</taxon>
        <taxon>Oomycota</taxon>
        <taxon>Saprolegniomycetes</taxon>
        <taxon>Saprolegniales</taxon>
        <taxon>Saprolegniaceae</taxon>
        <taxon>Saprolegnia</taxon>
    </lineage>
</organism>
<feature type="coiled-coil region" evidence="1">
    <location>
        <begin position="223"/>
        <end position="268"/>
    </location>
</feature>
<evidence type="ECO:0000313" key="4">
    <source>
        <dbReference type="Proteomes" id="UP000030762"/>
    </source>
</evidence>
<dbReference type="Proteomes" id="UP000030762">
    <property type="component" value="Unassembled WGS sequence"/>
</dbReference>
<proteinExistence type="predicted"/>
<dbReference type="InParanoid" id="T0RIA3"/>
<dbReference type="GeneID" id="19950964"/>
<feature type="region of interest" description="Disordered" evidence="2">
    <location>
        <begin position="50"/>
        <end position="123"/>
    </location>
</feature>
<dbReference type="AlphaFoldDB" id="T0RIA3"/>
<feature type="compositionally biased region" description="Low complexity" evidence="2">
    <location>
        <begin position="86"/>
        <end position="123"/>
    </location>
</feature>
<gene>
    <name evidence="3" type="ORF">SDRG_10237</name>
</gene>
<keyword evidence="1" id="KW-0175">Coiled coil</keyword>
<evidence type="ECO:0000256" key="1">
    <source>
        <dbReference type="SAM" id="Coils"/>
    </source>
</evidence>
<dbReference type="Gene3D" id="1.10.287.1490">
    <property type="match status" value="1"/>
</dbReference>
<evidence type="ECO:0000256" key="2">
    <source>
        <dbReference type="SAM" id="MobiDB-lite"/>
    </source>
</evidence>
<protein>
    <submittedName>
        <fullName evidence="3">Uncharacterized protein</fullName>
    </submittedName>
</protein>
<reference evidence="3 4" key="1">
    <citation type="submission" date="2012-04" db="EMBL/GenBank/DDBJ databases">
        <title>The Genome Sequence of Saprolegnia declina VS20.</title>
        <authorList>
            <consortium name="The Broad Institute Genome Sequencing Platform"/>
            <person name="Russ C."/>
            <person name="Nusbaum C."/>
            <person name="Tyler B."/>
            <person name="van West P."/>
            <person name="Dieguez-Uribeondo J."/>
            <person name="de Bruijn I."/>
            <person name="Tripathy S."/>
            <person name="Jiang R."/>
            <person name="Young S.K."/>
            <person name="Zeng Q."/>
            <person name="Gargeya S."/>
            <person name="Fitzgerald M."/>
            <person name="Haas B."/>
            <person name="Abouelleil A."/>
            <person name="Alvarado L."/>
            <person name="Arachchi H.M."/>
            <person name="Berlin A."/>
            <person name="Chapman S.B."/>
            <person name="Goldberg J."/>
            <person name="Griggs A."/>
            <person name="Gujja S."/>
            <person name="Hansen M."/>
            <person name="Howarth C."/>
            <person name="Imamovic A."/>
            <person name="Larimer J."/>
            <person name="McCowen C."/>
            <person name="Montmayeur A."/>
            <person name="Murphy C."/>
            <person name="Neiman D."/>
            <person name="Pearson M."/>
            <person name="Priest M."/>
            <person name="Roberts A."/>
            <person name="Saif S."/>
            <person name="Shea T."/>
            <person name="Sisk P."/>
            <person name="Sykes S."/>
            <person name="Wortman J."/>
            <person name="Nusbaum C."/>
            <person name="Birren B."/>
        </authorList>
    </citation>
    <scope>NUCLEOTIDE SEQUENCE [LARGE SCALE GENOMIC DNA]</scope>
    <source>
        <strain evidence="3 4">VS20</strain>
    </source>
</reference>